<feature type="domain" description="DUF927" evidence="1">
    <location>
        <begin position="30"/>
        <end position="306"/>
    </location>
</feature>
<protein>
    <submittedName>
        <fullName evidence="3">DUF927 domain-containing protein</fullName>
    </submittedName>
</protein>
<accession>A0A7X9XRA2</accession>
<dbReference type="Proteomes" id="UP000587880">
    <property type="component" value="Unassembled WGS sequence"/>
</dbReference>
<dbReference type="InterPro" id="IPR009270">
    <property type="entry name" value="DUF927"/>
</dbReference>
<feature type="domain" description="Cch helix turn helix" evidence="2">
    <location>
        <begin position="454"/>
        <end position="578"/>
    </location>
</feature>
<dbReference type="AlphaFoldDB" id="A0A7X9XRA2"/>
<proteinExistence type="predicted"/>
<sequence length="597" mass="68076">MNSDKLKSIIITEKLLMEGRTYRIGYKELTNDGLYALNRQKDGTIKKYKVCDTIYVEETVENLDTGEHYLMIVNKGKRGYVKRKFPMDILIPQKLIGLLRYGIDIPPEFDKTISTYLLEQRKFMPHKLVYNNIGWNRDESGDLEFRLNERISNNSSSIALNDKDNLKFNLSNMGSLQRWLEMYHNEIKGHIPLEAIICISFSAVIVGYLNKMNKDVDTIIIHLAGKSTTGKTTASKAALAVFGLPDTKNKGLLRTWNATTNAMINSLGGNFGVPIAFDELSMVNQNTITKELYTIASGLEKARLSDSITQRDQQTWATTIISTGEQSLFEKTNNNAGLRVRAISFEGIGWTKSAENAENIKSVINENYGYPAVEFVKYIFENGFEIIDSKFESWRNRALEVMPESEFKDRIANKFATILTAGDIANEALGLEIDLEGVLNFLSENEAENIKERDFAEKAFNDMLQVIIQNISRFKTSNGYSTPSNCWGRIENDAGYYQVMMLQNVLKNKLRELNNEDPKIVIKEWKSKGYLISEVDRSTICRRVFTKDEQKERKESLGKTKVSKDNLADTVYILKVPRQYLQKYLTVNTSPTPLHKV</sequence>
<organism evidence="3 4">
    <name type="scientific">Clostridium beijerinckii</name>
    <name type="common">Clostridium MP</name>
    <dbReference type="NCBI Taxonomy" id="1520"/>
    <lineage>
        <taxon>Bacteria</taxon>
        <taxon>Bacillati</taxon>
        <taxon>Bacillota</taxon>
        <taxon>Clostridia</taxon>
        <taxon>Eubacteriales</taxon>
        <taxon>Clostridiaceae</taxon>
        <taxon>Clostridium</taxon>
    </lineage>
</organism>
<dbReference type="RefSeq" id="WP_168983142.1">
    <property type="nucleotide sequence ID" value="NZ_JABAGD010000056.1"/>
</dbReference>
<dbReference type="InterPro" id="IPR040538">
    <property type="entry name" value="Cch_HTH"/>
</dbReference>
<reference evidence="3 4" key="1">
    <citation type="submission" date="2020-04" db="EMBL/GenBank/DDBJ databases">
        <authorList>
            <person name="Hitch T.C.A."/>
            <person name="Wylensek D."/>
            <person name="Clavel T."/>
        </authorList>
    </citation>
    <scope>NUCLEOTIDE SEQUENCE [LARGE SCALE GENOMIC DNA]</scope>
    <source>
        <strain evidence="3 4">WB01_NA02</strain>
    </source>
</reference>
<gene>
    <name evidence="3" type="ORF">HF849_21785</name>
</gene>
<name>A0A7X9XRA2_CLOBE</name>
<evidence type="ECO:0000313" key="4">
    <source>
        <dbReference type="Proteomes" id="UP000587880"/>
    </source>
</evidence>
<evidence type="ECO:0000259" key="2">
    <source>
        <dbReference type="Pfam" id="PF18662"/>
    </source>
</evidence>
<comment type="caution">
    <text evidence="3">The sequence shown here is derived from an EMBL/GenBank/DDBJ whole genome shotgun (WGS) entry which is preliminary data.</text>
</comment>
<dbReference type="EMBL" id="JABAGD010000056">
    <property type="protein sequence ID" value="NMF07324.1"/>
    <property type="molecule type" value="Genomic_DNA"/>
</dbReference>
<evidence type="ECO:0000313" key="3">
    <source>
        <dbReference type="EMBL" id="NMF07324.1"/>
    </source>
</evidence>
<evidence type="ECO:0000259" key="1">
    <source>
        <dbReference type="Pfam" id="PF06048"/>
    </source>
</evidence>
<dbReference type="Pfam" id="PF18662">
    <property type="entry name" value="HTH_56"/>
    <property type="match status" value="1"/>
</dbReference>
<dbReference type="Pfam" id="PF06048">
    <property type="entry name" value="DUF927"/>
    <property type="match status" value="1"/>
</dbReference>